<feature type="transmembrane region" description="Helical" evidence="1">
    <location>
        <begin position="41"/>
        <end position="61"/>
    </location>
</feature>
<dbReference type="EMBL" id="PSQE01000003">
    <property type="protein sequence ID" value="RHN69265.1"/>
    <property type="molecule type" value="Genomic_DNA"/>
</dbReference>
<evidence type="ECO:0008006" key="3">
    <source>
        <dbReference type="Google" id="ProtNLM"/>
    </source>
</evidence>
<gene>
    <name evidence="2" type="ORF">MtrunA17_Chr3g0122811</name>
</gene>
<organism evidence="2">
    <name type="scientific">Medicago truncatula</name>
    <name type="common">Barrel medic</name>
    <name type="synonym">Medicago tribuloides</name>
    <dbReference type="NCBI Taxonomy" id="3880"/>
    <lineage>
        <taxon>Eukaryota</taxon>
        <taxon>Viridiplantae</taxon>
        <taxon>Streptophyta</taxon>
        <taxon>Embryophyta</taxon>
        <taxon>Tracheophyta</taxon>
        <taxon>Spermatophyta</taxon>
        <taxon>Magnoliopsida</taxon>
        <taxon>eudicotyledons</taxon>
        <taxon>Gunneridae</taxon>
        <taxon>Pentapetalae</taxon>
        <taxon>rosids</taxon>
        <taxon>fabids</taxon>
        <taxon>Fabales</taxon>
        <taxon>Fabaceae</taxon>
        <taxon>Papilionoideae</taxon>
        <taxon>50 kb inversion clade</taxon>
        <taxon>NPAAA clade</taxon>
        <taxon>Hologalegina</taxon>
        <taxon>IRL clade</taxon>
        <taxon>Trifolieae</taxon>
        <taxon>Medicago</taxon>
    </lineage>
</organism>
<sequence length="62" mass="7375">MKFLLLHCHFVFVLIYCQTNLQLLLPLHLPSAVSMSLPLFLPFEHSWSFYLFFSQIVLLLYT</sequence>
<keyword evidence="1" id="KW-0812">Transmembrane</keyword>
<dbReference type="Proteomes" id="UP000265566">
    <property type="component" value="Chromosome 3"/>
</dbReference>
<evidence type="ECO:0000256" key="1">
    <source>
        <dbReference type="SAM" id="Phobius"/>
    </source>
</evidence>
<accession>A0A396IYT3</accession>
<comment type="caution">
    <text evidence="2">The sequence shown here is derived from an EMBL/GenBank/DDBJ whole genome shotgun (WGS) entry which is preliminary data.</text>
</comment>
<name>A0A396IYT3_MEDTR</name>
<keyword evidence="1" id="KW-0472">Membrane</keyword>
<reference evidence="2" key="1">
    <citation type="journal article" date="2018" name="Nat. Plants">
        <title>Whole-genome landscape of Medicago truncatula symbiotic genes.</title>
        <authorList>
            <person name="Pecrix Y."/>
            <person name="Gamas P."/>
            <person name="Carrere S."/>
        </authorList>
    </citation>
    <scope>NUCLEOTIDE SEQUENCE</scope>
    <source>
        <tissue evidence="2">Leaves</tissue>
    </source>
</reference>
<keyword evidence="1" id="KW-1133">Transmembrane helix</keyword>
<evidence type="ECO:0000313" key="2">
    <source>
        <dbReference type="EMBL" id="RHN69265.1"/>
    </source>
</evidence>
<dbReference type="AlphaFoldDB" id="A0A396IYT3"/>
<dbReference type="Gramene" id="rna17709">
    <property type="protein sequence ID" value="RHN69265.1"/>
    <property type="gene ID" value="gene17709"/>
</dbReference>
<proteinExistence type="predicted"/>
<protein>
    <recommendedName>
        <fullName evidence="3">Transmembrane protein</fullName>
    </recommendedName>
</protein>